<proteinExistence type="predicted"/>
<keyword evidence="2" id="KW-0472">Membrane</keyword>
<dbReference type="AlphaFoldDB" id="A0A816Y8C6"/>
<feature type="region of interest" description="Disordered" evidence="1">
    <location>
        <begin position="1"/>
        <end position="34"/>
    </location>
</feature>
<reference evidence="3" key="1">
    <citation type="submission" date="2021-02" db="EMBL/GenBank/DDBJ databases">
        <authorList>
            <person name="Nowell W R."/>
        </authorList>
    </citation>
    <scope>NUCLEOTIDE SEQUENCE</scope>
</reference>
<evidence type="ECO:0000313" key="4">
    <source>
        <dbReference type="Proteomes" id="UP000663856"/>
    </source>
</evidence>
<protein>
    <submittedName>
        <fullName evidence="3">Uncharacterized protein</fullName>
    </submittedName>
</protein>
<keyword evidence="2" id="KW-0812">Transmembrane</keyword>
<evidence type="ECO:0000256" key="1">
    <source>
        <dbReference type="SAM" id="MobiDB-lite"/>
    </source>
</evidence>
<feature type="compositionally biased region" description="Basic and acidic residues" evidence="1">
    <location>
        <begin position="16"/>
        <end position="25"/>
    </location>
</feature>
<gene>
    <name evidence="3" type="ORF">WKI299_LOCUS31313</name>
</gene>
<evidence type="ECO:0000256" key="2">
    <source>
        <dbReference type="SAM" id="Phobius"/>
    </source>
</evidence>
<comment type="caution">
    <text evidence="3">The sequence shown here is derived from an EMBL/GenBank/DDBJ whole genome shotgun (WGS) entry which is preliminary data.</text>
</comment>
<evidence type="ECO:0000313" key="3">
    <source>
        <dbReference type="EMBL" id="CAF2156066.1"/>
    </source>
</evidence>
<sequence>MSDKEPLLKKSSQQSHYDDDSDGRKNNKRLSSSTFSDLRQCFGDKEADKQYNNLDDHDVEDSKNDIPVGAFYLFRFTDSIDLFLMFTTLCLLLFQALCITANMVIFSRLTGLFAIKSFGNDCRYQHDNSLILNMSNYICPEGIEINSSNYVQYHK</sequence>
<dbReference type="EMBL" id="CAJNRF010014263">
    <property type="protein sequence ID" value="CAF2156066.1"/>
    <property type="molecule type" value="Genomic_DNA"/>
</dbReference>
<feature type="transmembrane region" description="Helical" evidence="2">
    <location>
        <begin position="82"/>
        <end position="106"/>
    </location>
</feature>
<organism evidence="3 4">
    <name type="scientific">Rotaria magnacalcarata</name>
    <dbReference type="NCBI Taxonomy" id="392030"/>
    <lineage>
        <taxon>Eukaryota</taxon>
        <taxon>Metazoa</taxon>
        <taxon>Spiralia</taxon>
        <taxon>Gnathifera</taxon>
        <taxon>Rotifera</taxon>
        <taxon>Eurotatoria</taxon>
        <taxon>Bdelloidea</taxon>
        <taxon>Philodinida</taxon>
        <taxon>Philodinidae</taxon>
        <taxon>Rotaria</taxon>
    </lineage>
</organism>
<keyword evidence="2" id="KW-1133">Transmembrane helix</keyword>
<name>A0A816Y8C6_9BILA</name>
<dbReference type="Proteomes" id="UP000663856">
    <property type="component" value="Unassembled WGS sequence"/>
</dbReference>
<accession>A0A816Y8C6</accession>